<name>A0A3S8U8P1_9RHOB</name>
<proteinExistence type="predicted"/>
<evidence type="ECO:0000313" key="4">
    <source>
        <dbReference type="Proteomes" id="UP000282002"/>
    </source>
</evidence>
<dbReference type="PANTHER" id="PTHR30441">
    <property type="entry name" value="DUF748 DOMAIN-CONTAINING PROTEIN"/>
    <property type="match status" value="1"/>
</dbReference>
<feature type="domain" description="AsmA" evidence="2">
    <location>
        <begin position="413"/>
        <end position="536"/>
    </location>
</feature>
<sequence length="667" mass="68155">MRWIIRFGVGLAVLVLLGLGLLAMVPAERVAAAVSAEFESMTGRKLTLTGEVTPRLWPSLGVTTGPVSIANADWAETEAPLFQAEGLVIDINYGALLGGSVQIEGLTADRPQIVLERDPDGRESWDFGAASGADGTGGTGDAAVVPAAATPVTLDKATITGGSIRFIDRQADRVIALDAVDATLAIPDLAGPFTLALTGLASGKPVAMDLTGGVFSAFAAGRVVPLTASLTTGGSSLSFDGRAGTAPLVAEGALVADLGDLPALGALIGSTLAAPGPGLGRDRLTATGDLTLDGTGAVFLRGATIVADGNQLTGDLDLRPGEARPKLVGQLTAGPVVIGTGSAEDGGTRTGSAAPDGWSEDEIDVSALGALDAELVLVAPSVSVGGMTLGETRVLVTLDRSRAVTEIRQMAAYGGQITGEFVVNGRGGLSVGGKLDFASLDLQALLRDVSGYDRVVATGDLDLRFLGVGNSVAAIMQSLEGEGALELGRGEVRGLDIAAMLQTLDPAYIGDDQKTAFDGLAGTFTIAEGVLSNRDLKLVAPQLTAAGAGEVDLGDRTLDYRLRPTALAAADGSGGVMVPLLITGPWAEPRFRLDLESIAREKMEAEARAAAAEVEARAKAELERRLKEELGVEVAPDESLGDAAVRGAEEALEDETRRLLEDILGND</sequence>
<evidence type="ECO:0000259" key="2">
    <source>
        <dbReference type="Pfam" id="PF05170"/>
    </source>
</evidence>
<dbReference type="InterPro" id="IPR052894">
    <property type="entry name" value="AsmA-related"/>
</dbReference>
<dbReference type="Proteomes" id="UP000282002">
    <property type="component" value="Chromosome"/>
</dbReference>
<organism evidence="3 4">
    <name type="scientific">Tabrizicola piscis</name>
    <dbReference type="NCBI Taxonomy" id="2494374"/>
    <lineage>
        <taxon>Bacteria</taxon>
        <taxon>Pseudomonadati</taxon>
        <taxon>Pseudomonadota</taxon>
        <taxon>Alphaproteobacteria</taxon>
        <taxon>Rhodobacterales</taxon>
        <taxon>Paracoccaceae</taxon>
        <taxon>Tabrizicola</taxon>
    </lineage>
</organism>
<dbReference type="RefSeq" id="WP_125326277.1">
    <property type="nucleotide sequence ID" value="NZ_CP034328.1"/>
</dbReference>
<protein>
    <submittedName>
        <fullName evidence="3">AsmA family protein</fullName>
    </submittedName>
</protein>
<dbReference type="OrthoDB" id="5439561at2"/>
<gene>
    <name evidence="3" type="ORF">EI545_15335</name>
</gene>
<dbReference type="Pfam" id="PF05170">
    <property type="entry name" value="AsmA"/>
    <property type="match status" value="2"/>
</dbReference>
<feature type="region of interest" description="Disordered" evidence="1">
    <location>
        <begin position="119"/>
        <end position="138"/>
    </location>
</feature>
<dbReference type="GO" id="GO:0090313">
    <property type="term" value="P:regulation of protein targeting to membrane"/>
    <property type="evidence" value="ECO:0007669"/>
    <property type="project" value="TreeGrafter"/>
</dbReference>
<feature type="domain" description="AsmA" evidence="2">
    <location>
        <begin position="10"/>
        <end position="177"/>
    </location>
</feature>
<feature type="region of interest" description="Disordered" evidence="1">
    <location>
        <begin position="339"/>
        <end position="358"/>
    </location>
</feature>
<dbReference type="KEGG" id="taw:EI545_15335"/>
<dbReference type="AlphaFoldDB" id="A0A3S8U8P1"/>
<dbReference type="EMBL" id="CP034328">
    <property type="protein sequence ID" value="AZL60082.1"/>
    <property type="molecule type" value="Genomic_DNA"/>
</dbReference>
<dbReference type="GO" id="GO:0005886">
    <property type="term" value="C:plasma membrane"/>
    <property type="evidence" value="ECO:0007669"/>
    <property type="project" value="TreeGrafter"/>
</dbReference>
<reference evidence="3 4" key="1">
    <citation type="submission" date="2018-12" db="EMBL/GenBank/DDBJ databases">
        <title>Complete genome sequencing of Tabrizicola sp. K13M18.</title>
        <authorList>
            <person name="Bae J.-W."/>
        </authorList>
    </citation>
    <scope>NUCLEOTIDE SEQUENCE [LARGE SCALE GENOMIC DNA]</scope>
    <source>
        <strain evidence="3 4">K13M18</strain>
    </source>
</reference>
<accession>A0A3S8U8P1</accession>
<keyword evidence="4" id="KW-1185">Reference proteome</keyword>
<evidence type="ECO:0000256" key="1">
    <source>
        <dbReference type="SAM" id="MobiDB-lite"/>
    </source>
</evidence>
<dbReference type="InterPro" id="IPR007844">
    <property type="entry name" value="AsmA"/>
</dbReference>
<dbReference type="PANTHER" id="PTHR30441:SF4">
    <property type="entry name" value="PROTEIN ASMA"/>
    <property type="match status" value="1"/>
</dbReference>
<evidence type="ECO:0000313" key="3">
    <source>
        <dbReference type="EMBL" id="AZL60082.1"/>
    </source>
</evidence>